<dbReference type="PANTHER" id="PTHR10937:SF8">
    <property type="entry name" value="AMINOTRANSFERASE-RELATED"/>
    <property type="match status" value="1"/>
</dbReference>
<proteinExistence type="predicted"/>
<evidence type="ECO:0000259" key="2">
    <source>
        <dbReference type="PROSITE" id="PS51464"/>
    </source>
</evidence>
<gene>
    <name evidence="3" type="ORF">HF526_08695</name>
</gene>
<dbReference type="SUPFAM" id="SSF53697">
    <property type="entry name" value="SIS domain"/>
    <property type="match status" value="1"/>
</dbReference>
<dbReference type="Gene3D" id="3.40.50.10490">
    <property type="entry name" value="Glucose-6-phosphate isomerase like protein, domain 1"/>
    <property type="match status" value="2"/>
</dbReference>
<dbReference type="PROSITE" id="PS51464">
    <property type="entry name" value="SIS"/>
    <property type="match status" value="2"/>
</dbReference>
<dbReference type="InterPro" id="IPR046348">
    <property type="entry name" value="SIS_dom_sf"/>
</dbReference>
<keyword evidence="1" id="KW-0677">Repeat</keyword>
<evidence type="ECO:0000313" key="4">
    <source>
        <dbReference type="Proteomes" id="UP000820669"/>
    </source>
</evidence>
<dbReference type="InterPro" id="IPR035466">
    <property type="entry name" value="GlmS/AgaS_SIS"/>
</dbReference>
<keyword evidence="4" id="KW-1185">Reference proteome</keyword>
<accession>A0ABX1S742</accession>
<evidence type="ECO:0000256" key="1">
    <source>
        <dbReference type="ARBA" id="ARBA00022737"/>
    </source>
</evidence>
<dbReference type="InterPro" id="IPR001347">
    <property type="entry name" value="SIS_dom"/>
</dbReference>
<feature type="domain" description="SIS" evidence="2">
    <location>
        <begin position="26"/>
        <end position="168"/>
    </location>
</feature>
<comment type="caution">
    <text evidence="3">The sequence shown here is derived from an EMBL/GenBank/DDBJ whole genome shotgun (WGS) entry which is preliminary data.</text>
</comment>
<name>A0ABX1S742_9PSEU</name>
<reference evidence="3 4" key="1">
    <citation type="submission" date="2020-04" db="EMBL/GenBank/DDBJ databases">
        <authorList>
            <person name="Klaysubun C."/>
            <person name="Duangmal K."/>
            <person name="Lipun K."/>
        </authorList>
    </citation>
    <scope>NUCLEOTIDE SEQUENCE [LARGE SCALE GENOMIC DNA]</scope>
    <source>
        <strain evidence="3 4">K10HN5</strain>
    </source>
</reference>
<dbReference type="CDD" id="cd05009">
    <property type="entry name" value="SIS_GlmS_GlmD_2"/>
    <property type="match status" value="1"/>
</dbReference>
<feature type="domain" description="SIS" evidence="2">
    <location>
        <begin position="193"/>
        <end position="337"/>
    </location>
</feature>
<dbReference type="InterPro" id="IPR035490">
    <property type="entry name" value="GlmS/FrlB_SIS"/>
</dbReference>
<dbReference type="PANTHER" id="PTHR10937">
    <property type="entry name" value="GLUCOSAMINE--FRUCTOSE-6-PHOSPHATE AMINOTRANSFERASE, ISOMERIZING"/>
    <property type="match status" value="1"/>
</dbReference>
<organism evidence="3 4">
    <name type="scientific">Pseudonocardia acidicola</name>
    <dbReference type="NCBI Taxonomy" id="2724939"/>
    <lineage>
        <taxon>Bacteria</taxon>
        <taxon>Bacillati</taxon>
        <taxon>Actinomycetota</taxon>
        <taxon>Actinomycetes</taxon>
        <taxon>Pseudonocardiales</taxon>
        <taxon>Pseudonocardiaceae</taxon>
        <taxon>Pseudonocardia</taxon>
    </lineage>
</organism>
<dbReference type="CDD" id="cd05008">
    <property type="entry name" value="SIS_GlmS_GlmD_1"/>
    <property type="match status" value="1"/>
</dbReference>
<dbReference type="EMBL" id="JAAXLA010000011">
    <property type="protein sequence ID" value="NMH97385.1"/>
    <property type="molecule type" value="Genomic_DNA"/>
</dbReference>
<dbReference type="RefSeq" id="WP_169380853.1">
    <property type="nucleotide sequence ID" value="NZ_JAAXLA010000011.1"/>
</dbReference>
<evidence type="ECO:0000313" key="3">
    <source>
        <dbReference type="EMBL" id="NMH97385.1"/>
    </source>
</evidence>
<dbReference type="Pfam" id="PF01380">
    <property type="entry name" value="SIS"/>
    <property type="match status" value="2"/>
</dbReference>
<dbReference type="Proteomes" id="UP000820669">
    <property type="component" value="Unassembled WGS sequence"/>
</dbReference>
<protein>
    <submittedName>
        <fullName evidence="3">SIS domain-containing protein</fullName>
    </submittedName>
</protein>
<sequence length="347" mass="35852">MEAEINEQPAILRRLRADGSDAIGALSGELARRDIRFVLLAARGTSDHAALYAKYLAEVQLGLPAGLVSPSSMTVYGARPDLTGALFIAVSQSGGSPDLVESVATARAGGATTVAVTNNVGSELAAAAEFVVDIRAGLERAVAATKTYTAELLALYLLLMPLSPSEIDVGERSASLADAAEQTLAGVQDVATAAARYRFADRLITTARGYSYPTAREAALKLMETAYVGAHAFSGADLLHGPMAIVDTTVPVIAVVTPGAGGAAMQPVVTALRARNADLLVVCGGSVSADSDDGRQLTLRVADEGVPEELLPIVEILPLQQLALHLALSRGGDPDAPRGLNKVTSTW</sequence>